<dbReference type="SUPFAM" id="SSF53254">
    <property type="entry name" value="Phosphoglycerate mutase-like"/>
    <property type="match status" value="1"/>
</dbReference>
<proteinExistence type="predicted"/>
<name>A0AAP5I8W0_9CYAN</name>
<dbReference type="Proteomes" id="UP000667802">
    <property type="component" value="Unassembled WGS sequence"/>
</dbReference>
<organism evidence="1 2">
    <name type="scientific">Aetokthonos hydrillicola Thurmond2011</name>
    <dbReference type="NCBI Taxonomy" id="2712845"/>
    <lineage>
        <taxon>Bacteria</taxon>
        <taxon>Bacillati</taxon>
        <taxon>Cyanobacteriota</taxon>
        <taxon>Cyanophyceae</taxon>
        <taxon>Nostocales</taxon>
        <taxon>Hapalosiphonaceae</taxon>
        <taxon>Aetokthonos</taxon>
    </lineage>
</organism>
<evidence type="ECO:0000313" key="2">
    <source>
        <dbReference type="Proteomes" id="UP000667802"/>
    </source>
</evidence>
<accession>A0AAP5I8W0</accession>
<dbReference type="EMBL" id="JAALHA020000010">
    <property type="protein sequence ID" value="MDR9896950.1"/>
    <property type="molecule type" value="Genomic_DNA"/>
</dbReference>
<comment type="caution">
    <text evidence="1">The sequence shown here is derived from an EMBL/GenBank/DDBJ whole genome shotgun (WGS) entry which is preliminary data.</text>
</comment>
<dbReference type="AlphaFoldDB" id="A0AAP5I8W0"/>
<protein>
    <submittedName>
        <fullName evidence="1">Histidine phosphatase family protein</fullName>
    </submittedName>
</protein>
<evidence type="ECO:0000313" key="1">
    <source>
        <dbReference type="EMBL" id="MDR9896950.1"/>
    </source>
</evidence>
<dbReference type="InterPro" id="IPR029033">
    <property type="entry name" value="His_PPase_superfam"/>
</dbReference>
<keyword evidence="2" id="KW-1185">Reference proteome</keyword>
<dbReference type="RefSeq" id="WP_243903137.1">
    <property type="nucleotide sequence ID" value="NZ_JAALHA020000010.1"/>
</dbReference>
<sequence length="114" mass="13006">MWKITVILSVISTINDYQLLAQLMKSELAHSTDKVLYVVRQCQSSGQQPDAPLTHEGKLQAALLSDFFSGVPLLLKHFNEHIGFTEWQGLTNPDIYKVVPGKEHVEVKRVWEQF</sequence>
<reference evidence="2" key="1">
    <citation type="journal article" date="2021" name="Science">
        <title>Hunting the eagle killer: A cyanobacterial neurotoxin causes vacuolar myelinopathy.</title>
        <authorList>
            <person name="Breinlinger S."/>
            <person name="Phillips T.J."/>
            <person name="Haram B.N."/>
            <person name="Mares J."/>
            <person name="Martinez Yerena J.A."/>
            <person name="Hrouzek P."/>
            <person name="Sobotka R."/>
            <person name="Henderson W.M."/>
            <person name="Schmieder P."/>
            <person name="Williams S.M."/>
            <person name="Lauderdale J.D."/>
            <person name="Wilde H.D."/>
            <person name="Gerrin W."/>
            <person name="Kust A."/>
            <person name="Washington J.W."/>
            <person name="Wagner C."/>
            <person name="Geier B."/>
            <person name="Liebeke M."/>
            <person name="Enke H."/>
            <person name="Niedermeyer T.H.J."/>
            <person name="Wilde S.B."/>
        </authorList>
    </citation>
    <scope>NUCLEOTIDE SEQUENCE [LARGE SCALE GENOMIC DNA]</scope>
    <source>
        <strain evidence="2">Thurmond2011</strain>
    </source>
</reference>
<gene>
    <name evidence="1" type="ORF">G7B40_020605</name>
</gene>